<dbReference type="Ensembl" id="ENSMMUT00000004359.4">
    <property type="protein sequence ID" value="ENSMMUP00000004111.4"/>
    <property type="gene ID" value="ENSMMUG00000003079.4"/>
</dbReference>
<dbReference type="VGNC" id="VGNC:72540">
    <property type="gene designation" value="FBXW12"/>
</dbReference>
<dbReference type="PANTHER" id="PTHR46550">
    <property type="entry name" value="F-BOX ONLY PROTEIN 3"/>
    <property type="match status" value="1"/>
</dbReference>
<comment type="pathway">
    <text evidence="1">Protein modification; protein ubiquitination.</text>
</comment>
<evidence type="ECO:0000313" key="3">
    <source>
        <dbReference type="Ensembl" id="ENSMMUP00000004111.4"/>
    </source>
</evidence>
<dbReference type="InterPro" id="IPR052121">
    <property type="entry name" value="F-box_SCF_Substrate_Recog"/>
</dbReference>
<dbReference type="eggNOG" id="ENOG502QT73">
    <property type="taxonomic scope" value="Eukaryota"/>
</dbReference>
<reference evidence="3" key="4">
    <citation type="submission" date="2025-09" db="UniProtKB">
        <authorList>
            <consortium name="Ensembl"/>
        </authorList>
    </citation>
    <scope>IDENTIFICATION</scope>
    <source>
        <strain evidence="3">17573</strain>
    </source>
</reference>
<dbReference type="Proteomes" id="UP000006718">
    <property type="component" value="Chromosome 2"/>
</dbReference>
<evidence type="ECO:0000313" key="4">
    <source>
        <dbReference type="Proteomes" id="UP000006718"/>
    </source>
</evidence>
<sequence>MEIQLPDLALKQIFSFLDLFGLLQASRSLSLQRWDCSNFTNQHLGTHTWKKFFLHQRRKELRLALAQPHNFIYKVTKNIAYDMELAYLSGNSLTMDEQEKSIICGVSPKQELCAWDVQEGTMIWSSPVHEFYFLNLVTLPQMHLAITMDQKKTIKVWNCQDSDALAILRMPESCYGMEAYLTKDGPFLTVGDAAGNIYTFTLPGLRDVSKVTASQYGIVFLHCSPDKKWIFACGTYRRTLPQVFLTESLLRPSEGSAPLSTSLPHKLCVSACWTPKVKNRLTLMTGGQTVIQVHKIASFQLAAHLESPVWMGANDGYTIVFTNGPYLLLFSITGFLLQRFEDHQAAIDNFWVDPRYVLTTSKNSVHVYMWEEGGRHPYLRSCYRLEDIWHDPKTDDCISSVMCDNASIVLTVTASEYSMLVMYSLNT</sequence>
<reference evidence="4" key="1">
    <citation type="journal article" date="2007" name="Science">
        <title>Evolutionary and biomedical insights from the rhesus macaque genome.</title>
        <authorList>
            <person name="Gibbs R.A."/>
            <person name="Rogers J."/>
            <person name="Katze M.G."/>
            <person name="Bumgarner R."/>
            <person name="Weinstock G.M."/>
            <person name="Mardis E.R."/>
            <person name="Remington K.A."/>
            <person name="Strausberg R.L."/>
            <person name="Venter J.C."/>
            <person name="Wilson R.K."/>
            <person name="Batzer M.A."/>
            <person name="Bustamante C.D."/>
            <person name="Eichler E.E."/>
            <person name="Hahn M.W."/>
            <person name="Hardison R.C."/>
            <person name="Makova K.D."/>
            <person name="Miller W."/>
            <person name="Milosavljevic A."/>
            <person name="Palermo R.E."/>
            <person name="Siepel A."/>
            <person name="Sikela J.M."/>
            <person name="Attaway T."/>
            <person name="Bell S."/>
            <person name="Bernard K.E."/>
            <person name="Buhay C.J."/>
            <person name="Chandrabose M.N."/>
            <person name="Dao M."/>
            <person name="Davis C."/>
            <person name="Delehaunty K.D."/>
            <person name="Ding Y."/>
            <person name="Dinh H.H."/>
            <person name="Dugan-Rocha S."/>
            <person name="Fulton L.A."/>
            <person name="Gabisi R.A."/>
            <person name="Garner T.T."/>
            <person name="Godfrey J."/>
            <person name="Hawes A.C."/>
            <person name="Hernandez J."/>
            <person name="Hines S."/>
            <person name="Holder M."/>
            <person name="Hume J."/>
            <person name="Jhangiani S.N."/>
            <person name="Joshi V."/>
            <person name="Khan Z.M."/>
            <person name="Kirkness E.F."/>
            <person name="Cree A."/>
            <person name="Fowler R.G."/>
            <person name="Lee S."/>
            <person name="Lewis L.R."/>
            <person name="Li Z."/>
            <person name="Liu Y.-S."/>
            <person name="Moore S.M."/>
            <person name="Muzny D."/>
            <person name="Nazareth L.V."/>
            <person name="Ngo D.N."/>
            <person name="Okwuonu G.O."/>
            <person name="Pai G."/>
            <person name="Parker D."/>
            <person name="Paul H.A."/>
            <person name="Pfannkoch C."/>
            <person name="Pohl C.S."/>
            <person name="Rogers Y.-H.C."/>
            <person name="Ruiz S.J."/>
            <person name="Sabo A."/>
            <person name="Santibanez J."/>
            <person name="Schneider B.W."/>
            <person name="Smith S.M."/>
            <person name="Sodergren E."/>
            <person name="Svatek A.F."/>
            <person name="Utterback T.R."/>
            <person name="Vattathil S."/>
            <person name="Warren W."/>
            <person name="White C.S."/>
            <person name="Chinwalla A.T."/>
            <person name="Feng Y."/>
            <person name="Halpern A.L."/>
            <person name="Hillier L.W."/>
            <person name="Huang X."/>
            <person name="Minx P."/>
            <person name="Nelson J.O."/>
            <person name="Pepin K.H."/>
            <person name="Qin X."/>
            <person name="Sutton G.G."/>
            <person name="Venter E."/>
            <person name="Walenz B.P."/>
            <person name="Wallis J.W."/>
            <person name="Worley K.C."/>
            <person name="Yang S.-P."/>
            <person name="Jones S.M."/>
            <person name="Marra M.A."/>
            <person name="Rocchi M."/>
            <person name="Schein J.E."/>
            <person name="Baertsch R."/>
            <person name="Clarke L."/>
            <person name="Csuros M."/>
            <person name="Glasscock J."/>
            <person name="Harris R.A."/>
            <person name="Havlak P."/>
            <person name="Jackson A.R."/>
            <person name="Jiang H."/>
            <person name="Liu Y."/>
            <person name="Messina D.N."/>
            <person name="Shen Y."/>
            <person name="Song H.X.-Z."/>
            <person name="Wylie T."/>
            <person name="Zhang L."/>
            <person name="Birney E."/>
            <person name="Han K."/>
            <person name="Konkel M.K."/>
            <person name="Lee J."/>
            <person name="Smit A.F.A."/>
            <person name="Ullmer B."/>
            <person name="Wang H."/>
            <person name="Xing J."/>
            <person name="Burhans R."/>
            <person name="Cheng Z."/>
            <person name="Karro J.E."/>
            <person name="Ma J."/>
            <person name="Raney B."/>
            <person name="She X."/>
            <person name="Cox M.J."/>
            <person name="Demuth J.P."/>
            <person name="Dumas L.J."/>
            <person name="Han S.-G."/>
            <person name="Hopkins J."/>
            <person name="Karimpour-Fard A."/>
            <person name="Kim Y.H."/>
            <person name="Pollack J.R."/>
            <person name="Vinar T."/>
            <person name="Addo-Quaye C."/>
            <person name="Degenhardt J."/>
            <person name="Denby A."/>
            <person name="Hubisz M.J."/>
            <person name="Indap A."/>
            <person name="Kosiol C."/>
            <person name="Lahn B.T."/>
            <person name="Lawson H.A."/>
            <person name="Marklein A."/>
            <person name="Nielsen R."/>
            <person name="Vallender E.J."/>
            <person name="Clark A.G."/>
            <person name="Ferguson B."/>
            <person name="Hernandez R.D."/>
            <person name="Hirani K."/>
            <person name="Kehrer-Sawatzki H."/>
            <person name="Kolb J."/>
            <person name="Patil S."/>
            <person name="Pu L.-L."/>
            <person name="Ren Y."/>
            <person name="Smith D.G."/>
            <person name="Wheeler D.A."/>
            <person name="Schenck I."/>
            <person name="Ball E.V."/>
            <person name="Chen R."/>
            <person name="Cooper D.N."/>
            <person name="Giardine B."/>
            <person name="Hsu F."/>
            <person name="Kent W.J."/>
            <person name="Lesk A."/>
            <person name="Nelson D.L."/>
            <person name="O'brien W.E."/>
            <person name="Pruefer K."/>
            <person name="Stenson P.D."/>
            <person name="Wallace J.C."/>
            <person name="Ke H."/>
            <person name="Liu X.-M."/>
            <person name="Wang P."/>
            <person name="Xiang A.P."/>
            <person name="Yang F."/>
            <person name="Barber G.P."/>
            <person name="Haussler D."/>
            <person name="Karolchik D."/>
            <person name="Kern A.D."/>
            <person name="Kuhn R.M."/>
            <person name="Smith K.E."/>
            <person name="Zwieg A.S."/>
        </authorList>
    </citation>
    <scope>NUCLEOTIDE SEQUENCE [LARGE SCALE GENOMIC DNA]</scope>
    <source>
        <strain evidence="4">17573</strain>
    </source>
</reference>
<evidence type="ECO:0000256" key="2">
    <source>
        <dbReference type="ARBA" id="ARBA00022786"/>
    </source>
</evidence>
<evidence type="ECO:0000256" key="1">
    <source>
        <dbReference type="ARBA" id="ARBA00004906"/>
    </source>
</evidence>
<organism evidence="3 4">
    <name type="scientific">Macaca mulatta</name>
    <name type="common">Rhesus macaque</name>
    <dbReference type="NCBI Taxonomy" id="9544"/>
    <lineage>
        <taxon>Eukaryota</taxon>
        <taxon>Metazoa</taxon>
        <taxon>Chordata</taxon>
        <taxon>Craniata</taxon>
        <taxon>Vertebrata</taxon>
        <taxon>Euteleostomi</taxon>
        <taxon>Mammalia</taxon>
        <taxon>Eutheria</taxon>
        <taxon>Euarchontoglires</taxon>
        <taxon>Primates</taxon>
        <taxon>Haplorrhini</taxon>
        <taxon>Catarrhini</taxon>
        <taxon>Cercopithecidae</taxon>
        <taxon>Cercopithecinae</taxon>
        <taxon>Macaca</taxon>
    </lineage>
</organism>
<dbReference type="InterPro" id="IPR011044">
    <property type="entry name" value="Quino_amine_DH_bsu"/>
</dbReference>
<dbReference type="Gene3D" id="2.130.10.10">
    <property type="entry name" value="YVTN repeat-like/Quinoprotein amine dehydrogenase"/>
    <property type="match status" value="1"/>
</dbReference>
<dbReference type="STRING" id="9544.ENSMMUP00000004111"/>
<dbReference type="PANTHER" id="PTHR46550:SF2">
    <property type="entry name" value="EXPRESSED SEQUENCE C85627-RELATED"/>
    <property type="match status" value="1"/>
</dbReference>
<dbReference type="GeneTree" id="ENSGT00940000162557"/>
<dbReference type="SMR" id="F7DSJ9"/>
<dbReference type="VEuPathDB" id="HostDB:ENSMMUG00000003079"/>
<accession>F7DSJ9</accession>
<reference evidence="3" key="3">
    <citation type="submission" date="2025-08" db="UniProtKB">
        <authorList>
            <consortium name="Ensembl"/>
        </authorList>
    </citation>
    <scope>IDENTIFICATION</scope>
    <source>
        <strain evidence="3">17573</strain>
    </source>
</reference>
<dbReference type="InParanoid" id="F7DSJ9"/>
<dbReference type="AlphaFoldDB" id="F7DSJ9"/>
<dbReference type="InterPro" id="IPR015943">
    <property type="entry name" value="WD40/YVTN_repeat-like_dom_sf"/>
</dbReference>
<keyword evidence="2" id="KW-0833">Ubl conjugation pathway</keyword>
<dbReference type="PaxDb" id="9544-ENSMMUP00000004111"/>
<evidence type="ECO:0000313" key="5">
    <source>
        <dbReference type="VGNC" id="VGNC:72540"/>
    </source>
</evidence>
<dbReference type="SUPFAM" id="SSF50969">
    <property type="entry name" value="YVTN repeat-like/Quinoprotein amine dehydrogenase"/>
    <property type="match status" value="1"/>
</dbReference>
<dbReference type="HOGENOM" id="CLU_046549_1_0_1"/>
<dbReference type="Bgee" id="ENSMMUG00000003079">
    <property type="expression patterns" value="Expressed in spermatid and 5 other cell types or tissues"/>
</dbReference>
<dbReference type="OMA" id="LHLYMWE"/>
<dbReference type="FunCoup" id="F7DSJ9">
    <property type="interactions" value="15"/>
</dbReference>
<protein>
    <submittedName>
        <fullName evidence="3">F-box and WD repeat domain containing 12</fullName>
    </submittedName>
</protein>
<proteinExistence type="predicted"/>
<name>F7DSJ9_MACMU</name>
<gene>
    <name evidence="3 5" type="primary">FBXW12</name>
</gene>
<reference evidence="3" key="2">
    <citation type="submission" date="2019-01" db="EMBL/GenBank/DDBJ databases">
        <authorList>
            <person name="Graves T."/>
            <person name="Eichler E.E."/>
            <person name="Wilson R.K."/>
        </authorList>
    </citation>
    <scope>NUCLEOTIDE SEQUENCE [LARGE SCALE GENOMIC DNA]</scope>
    <source>
        <strain evidence="3">17573</strain>
    </source>
</reference>
<keyword evidence="4" id="KW-1185">Reference proteome</keyword>